<evidence type="ECO:0008006" key="4">
    <source>
        <dbReference type="Google" id="ProtNLM"/>
    </source>
</evidence>
<dbReference type="Gene3D" id="2.20.110.10">
    <property type="entry name" value="Histone H3 K4-specific methyltransferase SET7/9 N-terminal domain"/>
    <property type="match status" value="2"/>
</dbReference>
<dbReference type="SUPFAM" id="SSF82185">
    <property type="entry name" value="Histone H3 K4-specific methyltransferase SET7/9 N-terminal domain"/>
    <property type="match status" value="1"/>
</dbReference>
<proteinExistence type="predicted"/>
<keyword evidence="2" id="KW-0472">Membrane</keyword>
<dbReference type="AlphaFoldDB" id="A0A0L8FIJ2"/>
<name>A0A0L8FIJ2_OCTBM</name>
<evidence type="ECO:0000256" key="1">
    <source>
        <dbReference type="ARBA" id="ARBA00022737"/>
    </source>
</evidence>
<dbReference type="STRING" id="37653.A0A0L8FIJ2"/>
<dbReference type="InterPro" id="IPR003409">
    <property type="entry name" value="MORN"/>
</dbReference>
<dbReference type="Pfam" id="PF02493">
    <property type="entry name" value="MORN"/>
    <property type="match status" value="3"/>
</dbReference>
<feature type="transmembrane region" description="Helical" evidence="2">
    <location>
        <begin position="95"/>
        <end position="113"/>
    </location>
</feature>
<keyword evidence="1" id="KW-0677">Repeat</keyword>
<evidence type="ECO:0000313" key="3">
    <source>
        <dbReference type="EMBL" id="KOF63460.1"/>
    </source>
</evidence>
<organism evidence="3">
    <name type="scientific">Octopus bimaculoides</name>
    <name type="common">California two-spotted octopus</name>
    <dbReference type="NCBI Taxonomy" id="37653"/>
    <lineage>
        <taxon>Eukaryota</taxon>
        <taxon>Metazoa</taxon>
        <taxon>Spiralia</taxon>
        <taxon>Lophotrochozoa</taxon>
        <taxon>Mollusca</taxon>
        <taxon>Cephalopoda</taxon>
        <taxon>Coleoidea</taxon>
        <taxon>Octopodiformes</taxon>
        <taxon>Octopoda</taxon>
        <taxon>Incirrata</taxon>
        <taxon>Octopodidae</taxon>
        <taxon>Octopus</taxon>
    </lineage>
</organism>
<keyword evidence="2" id="KW-0812">Transmembrane</keyword>
<dbReference type="PANTHER" id="PTHR46917">
    <property type="entry name" value="MORN REPEAT-CONTAINING PROTEIN 2"/>
    <property type="match status" value="1"/>
</dbReference>
<dbReference type="PANTHER" id="PTHR46917:SF1">
    <property type="entry name" value="MORN REPEAT-CONTAINING PROTEIN 2"/>
    <property type="match status" value="1"/>
</dbReference>
<evidence type="ECO:0000256" key="2">
    <source>
        <dbReference type="SAM" id="Phobius"/>
    </source>
</evidence>
<reference evidence="3" key="1">
    <citation type="submission" date="2015-07" db="EMBL/GenBank/DDBJ databases">
        <title>MeaNS - Measles Nucleotide Surveillance Program.</title>
        <authorList>
            <person name="Tran T."/>
            <person name="Druce J."/>
        </authorList>
    </citation>
    <scope>NUCLEOTIDE SEQUENCE</scope>
    <source>
        <strain evidence="3">UCB-OBI-ISO-001</strain>
        <tissue evidence="3">Gonad</tissue>
    </source>
</reference>
<dbReference type="EMBL" id="KQ430924">
    <property type="protein sequence ID" value="KOF63460.1"/>
    <property type="molecule type" value="Genomic_DNA"/>
</dbReference>
<accession>A0A0L8FIJ2</accession>
<keyword evidence="2" id="KW-1133">Transmembrane helix</keyword>
<feature type="transmembrane region" description="Helical" evidence="2">
    <location>
        <begin position="61"/>
        <end position="83"/>
    </location>
</feature>
<dbReference type="OrthoDB" id="437960at2759"/>
<dbReference type="SMART" id="SM00698">
    <property type="entry name" value="MORN"/>
    <property type="match status" value="3"/>
</dbReference>
<gene>
    <name evidence="3" type="ORF">OCBIM_22018895mg</name>
</gene>
<sequence length="258" mass="29148">MAVKNKKLYLKQLCEFQLQQPEPTSCLMVQAFQLSGRRTSNEQNGSFGPPVKQQHCVNRYLQLYTIVLLHVSSSTVLLSMRIVVNAISGNAYGQLFALAFLMNSSISFCLMSLKSNEKEKNNEANSKQIQENAYIFPNGDRYEGQFLYTQDGNVQRSGFGRYIAAEGTVYQGMWKDDAMNGIGQLKHSSGDVYEGDFLNNQFHGEGTYTWANGSFVKGNFVRNKLDGKGQFCDTMKQLWDGDFHKQTATGLRFKLNMN</sequence>
<protein>
    <recommendedName>
        <fullName evidence="4">MORN repeat-containing protein 5</fullName>
    </recommendedName>
</protein>
<dbReference type="InterPro" id="IPR052849">
    <property type="entry name" value="MORN_repeat_protein"/>
</dbReference>